<gene>
    <name evidence="1" type="ORF">ACFFJP_12470</name>
</gene>
<accession>A0ABV6BDY0</accession>
<dbReference type="Proteomes" id="UP001589813">
    <property type="component" value="Unassembled WGS sequence"/>
</dbReference>
<reference evidence="1 2" key="1">
    <citation type="submission" date="2024-09" db="EMBL/GenBank/DDBJ databases">
        <authorList>
            <person name="Sun Q."/>
            <person name="Mori K."/>
        </authorList>
    </citation>
    <scope>NUCLEOTIDE SEQUENCE [LARGE SCALE GENOMIC DNA]</scope>
    <source>
        <strain evidence="1 2">KCTC 23315</strain>
    </source>
</reference>
<dbReference type="InterPro" id="IPR007446">
    <property type="entry name" value="PilP"/>
</dbReference>
<dbReference type="RefSeq" id="WP_377244344.1">
    <property type="nucleotide sequence ID" value="NZ_JBHLXP010000003.1"/>
</dbReference>
<dbReference type="EMBL" id="JBHLXP010000003">
    <property type="protein sequence ID" value="MFC0049101.1"/>
    <property type="molecule type" value="Genomic_DNA"/>
</dbReference>
<dbReference type="PIRSF" id="PIRSF016481">
    <property type="entry name" value="Pilus_assembly_PilP"/>
    <property type="match status" value="1"/>
</dbReference>
<evidence type="ECO:0000313" key="1">
    <source>
        <dbReference type="EMBL" id="MFC0049101.1"/>
    </source>
</evidence>
<sequence length="182" mass="20083">MSRPVGRLLALSAIMLLLQGCNDSLTDIQQFMESVKANTPAGIPPLPKAKPFVHISYQSVNARSPFSAPRPEAVQEQFSQSQDCLSPDPARRKEPLEKFALDNLAMRGTLGDSDNVWALIEAADKTLHRVSKNNYIGLFHGRIIQVDANQIELIELIPDGAGCWKERTTTMQMADPNAATRK</sequence>
<dbReference type="PROSITE" id="PS51257">
    <property type="entry name" value="PROKAR_LIPOPROTEIN"/>
    <property type="match status" value="1"/>
</dbReference>
<name>A0ABV6BDY0_9GAMM</name>
<dbReference type="Gene3D" id="2.30.30.830">
    <property type="match status" value="1"/>
</dbReference>
<organism evidence="1 2">
    <name type="scientific">Rheinheimera tilapiae</name>
    <dbReference type="NCBI Taxonomy" id="875043"/>
    <lineage>
        <taxon>Bacteria</taxon>
        <taxon>Pseudomonadati</taxon>
        <taxon>Pseudomonadota</taxon>
        <taxon>Gammaproteobacteria</taxon>
        <taxon>Chromatiales</taxon>
        <taxon>Chromatiaceae</taxon>
        <taxon>Rheinheimera</taxon>
    </lineage>
</organism>
<protein>
    <submittedName>
        <fullName evidence="1">Pilus assembly protein PilP</fullName>
    </submittedName>
</protein>
<dbReference type="Pfam" id="PF04351">
    <property type="entry name" value="PilP"/>
    <property type="match status" value="1"/>
</dbReference>
<keyword evidence="2" id="KW-1185">Reference proteome</keyword>
<comment type="caution">
    <text evidence="1">The sequence shown here is derived from an EMBL/GenBank/DDBJ whole genome shotgun (WGS) entry which is preliminary data.</text>
</comment>
<proteinExistence type="predicted"/>
<evidence type="ECO:0000313" key="2">
    <source>
        <dbReference type="Proteomes" id="UP001589813"/>
    </source>
</evidence>